<dbReference type="RefSeq" id="XP_001007154.3">
    <property type="nucleotide sequence ID" value="XM_001007154.3"/>
</dbReference>
<keyword evidence="3" id="KW-1185">Reference proteome</keyword>
<dbReference type="HOGENOM" id="CLU_109599_0_0_1"/>
<evidence type="ECO:0000313" key="2">
    <source>
        <dbReference type="EMBL" id="EAR86909.3"/>
    </source>
</evidence>
<evidence type="ECO:0000313" key="3">
    <source>
        <dbReference type="Proteomes" id="UP000009168"/>
    </source>
</evidence>
<proteinExistence type="predicted"/>
<keyword evidence="1" id="KW-0175">Coiled coil</keyword>
<gene>
    <name evidence="2" type="ORF">TTHERM_00213590</name>
</gene>
<dbReference type="InParanoid" id="Q22N76"/>
<dbReference type="OMA" id="AHIGVEY"/>
<dbReference type="OrthoDB" id="311468at2759"/>
<dbReference type="AlphaFoldDB" id="Q22N76"/>
<feature type="coiled-coil region" evidence="1">
    <location>
        <begin position="19"/>
        <end position="48"/>
    </location>
</feature>
<evidence type="ECO:0000256" key="1">
    <source>
        <dbReference type="SAM" id="Coils"/>
    </source>
</evidence>
<dbReference type="EMBL" id="GG662857">
    <property type="protein sequence ID" value="EAR86909.3"/>
    <property type="molecule type" value="Genomic_DNA"/>
</dbReference>
<name>Q22N76_TETTS</name>
<reference evidence="3" key="1">
    <citation type="journal article" date="2006" name="PLoS Biol.">
        <title>Macronuclear genome sequence of the ciliate Tetrahymena thermophila, a model eukaryote.</title>
        <authorList>
            <person name="Eisen J.A."/>
            <person name="Coyne R.S."/>
            <person name="Wu M."/>
            <person name="Wu D."/>
            <person name="Thiagarajan M."/>
            <person name="Wortman J.R."/>
            <person name="Badger J.H."/>
            <person name="Ren Q."/>
            <person name="Amedeo P."/>
            <person name="Jones K.M."/>
            <person name="Tallon L.J."/>
            <person name="Delcher A.L."/>
            <person name="Salzberg S.L."/>
            <person name="Silva J.C."/>
            <person name="Haas B.J."/>
            <person name="Majoros W.H."/>
            <person name="Farzad M."/>
            <person name="Carlton J.M."/>
            <person name="Smith R.K. Jr."/>
            <person name="Garg J."/>
            <person name="Pearlman R.E."/>
            <person name="Karrer K.M."/>
            <person name="Sun L."/>
            <person name="Manning G."/>
            <person name="Elde N.C."/>
            <person name="Turkewitz A.P."/>
            <person name="Asai D.J."/>
            <person name="Wilkes D.E."/>
            <person name="Wang Y."/>
            <person name="Cai H."/>
            <person name="Collins K."/>
            <person name="Stewart B.A."/>
            <person name="Lee S.R."/>
            <person name="Wilamowska K."/>
            <person name="Weinberg Z."/>
            <person name="Ruzzo W.L."/>
            <person name="Wloga D."/>
            <person name="Gaertig J."/>
            <person name="Frankel J."/>
            <person name="Tsao C.-C."/>
            <person name="Gorovsky M.A."/>
            <person name="Keeling P.J."/>
            <person name="Waller R.F."/>
            <person name="Patron N.J."/>
            <person name="Cherry J.M."/>
            <person name="Stover N.A."/>
            <person name="Krieger C.J."/>
            <person name="del Toro C."/>
            <person name="Ryder H.F."/>
            <person name="Williamson S.C."/>
            <person name="Barbeau R.A."/>
            <person name="Hamilton E.P."/>
            <person name="Orias E."/>
        </authorList>
    </citation>
    <scope>NUCLEOTIDE SEQUENCE [LARGE SCALE GENOMIC DNA]</scope>
    <source>
        <strain evidence="3">SB210</strain>
    </source>
</reference>
<organism evidence="2 3">
    <name type="scientific">Tetrahymena thermophila (strain SB210)</name>
    <dbReference type="NCBI Taxonomy" id="312017"/>
    <lineage>
        <taxon>Eukaryota</taxon>
        <taxon>Sar</taxon>
        <taxon>Alveolata</taxon>
        <taxon>Ciliophora</taxon>
        <taxon>Intramacronucleata</taxon>
        <taxon>Oligohymenophorea</taxon>
        <taxon>Hymenostomatida</taxon>
        <taxon>Tetrahymenina</taxon>
        <taxon>Tetrahymenidae</taxon>
        <taxon>Tetrahymena</taxon>
    </lineage>
</organism>
<dbReference type="eggNOG" id="ENOG502RY1S">
    <property type="taxonomic scope" value="Eukaryota"/>
</dbReference>
<dbReference type="Proteomes" id="UP000009168">
    <property type="component" value="Unassembled WGS sequence"/>
</dbReference>
<sequence>MSHVIQGKLKLKGSFQKVLDKKEEKVKKQIEEEQIKKAEEIFKKEQKSQGKDDQPKIITFEPEDGQGRILTSSTTIQGDGTKFLSQVKKDDFLVVQNPQSLVKEERKIACVMSDKSLLLYKAFSSDIMSFTQYQFRKQDEIEKKEEDIEDVYKNKFLGLTKKINKEKDSQILEYREKKGMWGYNTVKKEVSKDQSREQLLDQRIKKGRDKFCWF</sequence>
<dbReference type="STRING" id="312017.Q22N76"/>
<dbReference type="KEGG" id="tet:TTHERM_00213590"/>
<protein>
    <submittedName>
        <fullName evidence="2">Uncharacterized protein</fullName>
    </submittedName>
</protein>
<accession>Q22N76</accession>
<dbReference type="GeneID" id="7829060"/>